<dbReference type="AlphaFoldDB" id="A0A6S6TB32"/>
<reference evidence="1" key="1">
    <citation type="submission" date="2020-01" db="EMBL/GenBank/DDBJ databases">
        <authorList>
            <person name="Meier V. D."/>
            <person name="Meier V D."/>
        </authorList>
    </citation>
    <scope>NUCLEOTIDE SEQUENCE</scope>
    <source>
        <strain evidence="1">HLG_WM_MAG_02</strain>
    </source>
</reference>
<gene>
    <name evidence="1" type="ORF">HELGO_WM19286</name>
</gene>
<name>A0A6S6TB32_9BACT</name>
<accession>A0A6S6TB32</accession>
<proteinExistence type="predicted"/>
<protein>
    <submittedName>
        <fullName evidence="1">Uncharacterized protein</fullName>
    </submittedName>
</protein>
<sequence length="117" mass="13127">MKAIVVVFIILLQFTGCTYTMKTWNEYDKEEYYGVIGDDTLPQTLTDKNVTFSCKDMIYSSVGHTKKCYVKKETAPEINYWAKRILLTTAMGVAETAGNIMVVSFYVLIGAIQSAGQ</sequence>
<dbReference type="EMBL" id="CACVAZ010000133">
    <property type="protein sequence ID" value="CAA6820531.1"/>
    <property type="molecule type" value="Genomic_DNA"/>
</dbReference>
<organism evidence="1">
    <name type="scientific">uncultured Sulfurovum sp</name>
    <dbReference type="NCBI Taxonomy" id="269237"/>
    <lineage>
        <taxon>Bacteria</taxon>
        <taxon>Pseudomonadati</taxon>
        <taxon>Campylobacterota</taxon>
        <taxon>Epsilonproteobacteria</taxon>
        <taxon>Campylobacterales</taxon>
        <taxon>Sulfurovaceae</taxon>
        <taxon>Sulfurovum</taxon>
        <taxon>environmental samples</taxon>
    </lineage>
</organism>
<evidence type="ECO:0000313" key="1">
    <source>
        <dbReference type="EMBL" id="CAA6820531.1"/>
    </source>
</evidence>